<reference evidence="2 3" key="1">
    <citation type="submission" date="2016-03" db="EMBL/GenBank/DDBJ databases">
        <title>Whole genome sequencing of Grifola frondosa 9006-11.</title>
        <authorList>
            <person name="Min B."/>
            <person name="Park H."/>
            <person name="Kim J.-G."/>
            <person name="Cho H."/>
            <person name="Oh Y.-L."/>
            <person name="Kong W.-S."/>
            <person name="Choi I.-G."/>
        </authorList>
    </citation>
    <scope>NUCLEOTIDE SEQUENCE [LARGE SCALE GENOMIC DNA]</scope>
    <source>
        <strain evidence="2 3">9006-11</strain>
    </source>
</reference>
<comment type="caution">
    <text evidence="2">The sequence shown here is derived from an EMBL/GenBank/DDBJ whole genome shotgun (WGS) entry which is preliminary data.</text>
</comment>
<dbReference type="Proteomes" id="UP000092993">
    <property type="component" value="Unassembled WGS sequence"/>
</dbReference>
<gene>
    <name evidence="2" type="ORF">A0H81_13063</name>
</gene>
<feature type="compositionally biased region" description="Polar residues" evidence="1">
    <location>
        <begin position="25"/>
        <end position="40"/>
    </location>
</feature>
<evidence type="ECO:0000313" key="3">
    <source>
        <dbReference type="Proteomes" id="UP000092993"/>
    </source>
</evidence>
<protein>
    <submittedName>
        <fullName evidence="2">Uncharacterized protein</fullName>
    </submittedName>
</protein>
<dbReference type="AlphaFoldDB" id="A0A1C7LVT9"/>
<sequence length="271" mass="29810">MPTAPPVPRSPVKPRGLKRFRSLSALKSTRAVRQQSNAAVSKTKKSKYAKYRPPPLGAELALARFADGGKMDNHIRRFQEQQARAVGAAVINGQLVGIGRVWHDSTGGVWQDQDEEREYAHLLGGEEDFSRGDTEWVRFVSGAVPRSIEGEEDKECCGSISSQDSDLDPRYTMQPEADSCDDLAAFGSALAPMAVRKPGMSVLAIPSRSCRTMKHLRKPEFLLDVFPIPQTPTTEMPHADTKAWRCPVPLTLSPPSPVFKCPMNPADTEQV</sequence>
<feature type="compositionally biased region" description="Pro residues" evidence="1">
    <location>
        <begin position="1"/>
        <end position="11"/>
    </location>
</feature>
<dbReference type="EMBL" id="LUGG01000027">
    <property type="protein sequence ID" value="OBZ66924.1"/>
    <property type="molecule type" value="Genomic_DNA"/>
</dbReference>
<organism evidence="2 3">
    <name type="scientific">Grifola frondosa</name>
    <name type="common">Maitake</name>
    <name type="synonym">Polyporus frondosus</name>
    <dbReference type="NCBI Taxonomy" id="5627"/>
    <lineage>
        <taxon>Eukaryota</taxon>
        <taxon>Fungi</taxon>
        <taxon>Dikarya</taxon>
        <taxon>Basidiomycota</taxon>
        <taxon>Agaricomycotina</taxon>
        <taxon>Agaricomycetes</taxon>
        <taxon>Polyporales</taxon>
        <taxon>Grifolaceae</taxon>
        <taxon>Grifola</taxon>
    </lineage>
</organism>
<name>A0A1C7LVT9_GRIFR</name>
<evidence type="ECO:0000256" key="1">
    <source>
        <dbReference type="SAM" id="MobiDB-lite"/>
    </source>
</evidence>
<accession>A0A1C7LVT9</accession>
<keyword evidence="3" id="KW-1185">Reference proteome</keyword>
<proteinExistence type="predicted"/>
<evidence type="ECO:0000313" key="2">
    <source>
        <dbReference type="EMBL" id="OBZ66924.1"/>
    </source>
</evidence>
<feature type="region of interest" description="Disordered" evidence="1">
    <location>
        <begin position="1"/>
        <end position="51"/>
    </location>
</feature>
<dbReference type="OrthoDB" id="3233731at2759"/>